<evidence type="ECO:0000259" key="2">
    <source>
        <dbReference type="Pfam" id="PF01494"/>
    </source>
</evidence>
<dbReference type="NCBIfam" id="NF004834">
    <property type="entry name" value="PRK06185.1-3"/>
    <property type="match status" value="1"/>
</dbReference>
<sequence>MGEQLDVDCCVVGGGPAGVMAGLLFARAGAKTVVLEKHADFLRDFRGDTVHPSTLELMHELGILEAFLARPHQQLSRLSARFGDKLLHLADFSHCGTTCKFIALMPQWHFLDFLNSVAEPLPTYRLRQSAEVTDLIFDGDRVAGVHAETAEGPLEVRAKVVIGADGRGSLVRDRAGFQVEDIGAPIDVLWFKVPRPDGFHEEEPLFNMNRGSVVITIDRGSYFQCAFVIPKGAAERVKGQGPEHFRSVVVTAAPHLAGLVDAVTDLDDVKLLTVTVDRLKIWSRPGLLMIGDSAHAMSPIGGVGINLAVQDAVAAANLLAGPLAAGEDVDPLLPKLRERRLWPIKATQFVQVQAQNRLIAPALETSAQATPPLPARLASRLPFLQRRLASVIGVGVLPEHIHSPEKYPLRTPQ</sequence>
<dbReference type="GO" id="GO:0071949">
    <property type="term" value="F:FAD binding"/>
    <property type="evidence" value="ECO:0007669"/>
    <property type="project" value="InterPro"/>
</dbReference>
<dbReference type="GO" id="GO:0016491">
    <property type="term" value="F:oxidoreductase activity"/>
    <property type="evidence" value="ECO:0007669"/>
    <property type="project" value="UniProtKB-KW"/>
</dbReference>
<name>A0A926S7T8_9HYPH</name>
<gene>
    <name evidence="3" type="ORF">HK439_20565</name>
</gene>
<keyword evidence="1" id="KW-0560">Oxidoreductase</keyword>
<evidence type="ECO:0000313" key="4">
    <source>
        <dbReference type="Proteomes" id="UP000598467"/>
    </source>
</evidence>
<dbReference type="PANTHER" id="PTHR43476">
    <property type="entry name" value="3-(3-HYDROXY-PHENYL)PROPIONATE/3-HYDROXYCINNAMIC ACID HYDROXYLASE"/>
    <property type="match status" value="1"/>
</dbReference>
<dbReference type="EMBL" id="JABFCZ010000025">
    <property type="protein sequence ID" value="MBD1548665.1"/>
    <property type="molecule type" value="Genomic_DNA"/>
</dbReference>
<protein>
    <submittedName>
        <fullName evidence="3">FAD-dependent oxidoreductase</fullName>
    </submittedName>
</protein>
<reference evidence="3" key="1">
    <citation type="submission" date="2020-05" db="EMBL/GenBank/DDBJ databases">
        <title>Identification of trans-AT polyketide cluster in two marine bacteria, producers of a novel glutaramide-containing polyketide sesbanimide D and analogs.</title>
        <authorList>
            <person name="Kacar D."/>
            <person name="Rodriguez P."/>
            <person name="Canedo L."/>
            <person name="Gonzalez E."/>
            <person name="Galan B."/>
            <person name="De La Calle F."/>
            <person name="Garcia J.L."/>
        </authorList>
    </citation>
    <scope>NUCLEOTIDE SEQUENCE</scope>
    <source>
        <strain evidence="3">PHM038</strain>
    </source>
</reference>
<dbReference type="SUPFAM" id="SSF51905">
    <property type="entry name" value="FAD/NAD(P)-binding domain"/>
    <property type="match status" value="1"/>
</dbReference>
<dbReference type="PRINTS" id="PR00420">
    <property type="entry name" value="RNGMNOXGNASE"/>
</dbReference>
<proteinExistence type="predicted"/>
<dbReference type="RefSeq" id="WP_190293357.1">
    <property type="nucleotide sequence ID" value="NZ_JABFCZ010000025.1"/>
</dbReference>
<dbReference type="AlphaFoldDB" id="A0A926S7T8"/>
<evidence type="ECO:0000313" key="3">
    <source>
        <dbReference type="EMBL" id="MBD1548665.1"/>
    </source>
</evidence>
<comment type="caution">
    <text evidence="3">The sequence shown here is derived from an EMBL/GenBank/DDBJ whole genome shotgun (WGS) entry which is preliminary data.</text>
</comment>
<organism evidence="3 4">
    <name type="scientific">Roseibium aggregatum</name>
    <dbReference type="NCBI Taxonomy" id="187304"/>
    <lineage>
        <taxon>Bacteria</taxon>
        <taxon>Pseudomonadati</taxon>
        <taxon>Pseudomonadota</taxon>
        <taxon>Alphaproteobacteria</taxon>
        <taxon>Hyphomicrobiales</taxon>
        <taxon>Stappiaceae</taxon>
        <taxon>Roseibium</taxon>
    </lineage>
</organism>
<dbReference type="InterPro" id="IPR036188">
    <property type="entry name" value="FAD/NAD-bd_sf"/>
</dbReference>
<dbReference type="Proteomes" id="UP000598467">
    <property type="component" value="Unassembled WGS sequence"/>
</dbReference>
<dbReference type="InterPro" id="IPR050631">
    <property type="entry name" value="PheA/TfdB_FAD_monoxygenase"/>
</dbReference>
<dbReference type="InterPro" id="IPR002938">
    <property type="entry name" value="FAD-bd"/>
</dbReference>
<accession>A0A926S7T8</accession>
<dbReference type="PANTHER" id="PTHR43476:SF5">
    <property type="entry name" value="FAD-DEPENDENT MONOOXYGENASE"/>
    <property type="match status" value="1"/>
</dbReference>
<evidence type="ECO:0000256" key="1">
    <source>
        <dbReference type="ARBA" id="ARBA00023002"/>
    </source>
</evidence>
<dbReference type="Gene3D" id="3.50.50.60">
    <property type="entry name" value="FAD/NAD(P)-binding domain"/>
    <property type="match status" value="2"/>
</dbReference>
<feature type="domain" description="FAD-binding" evidence="2">
    <location>
        <begin position="6"/>
        <end position="324"/>
    </location>
</feature>
<dbReference type="Pfam" id="PF01494">
    <property type="entry name" value="FAD_binding_3"/>
    <property type="match status" value="1"/>
</dbReference>